<sequence>MLLKSLEFKRRDGIQVKVTEIPVLKEDENHFFMMNQNLQLYLKEVFSSDSRAQVYSFRQYMKRRMKWKDYQAIFHQESLKHNA</sequence>
<evidence type="ECO:0000313" key="2">
    <source>
        <dbReference type="Proteomes" id="UP000006867"/>
    </source>
</evidence>
<gene>
    <name evidence="1" type="ordered locus">BATR1942_08730</name>
</gene>
<dbReference type="GeneID" id="92917386"/>
<proteinExistence type="predicted"/>
<accession>A0ABN3ZAW6</accession>
<reference evidence="1 2" key="1">
    <citation type="journal article" date="2011" name="Front. Microbiol.">
        <title>Genomic signatures of strain selection and enhancement in Bacillus atrophaeus var. globigii, a historical biowarfare simulant.</title>
        <authorList>
            <person name="Gibbons H.S."/>
            <person name="Broomall S.M."/>
            <person name="McNew L.A."/>
            <person name="Daligault H."/>
            <person name="Chapman C."/>
            <person name="Bruce D."/>
            <person name="Karavis M."/>
            <person name="Krepps M."/>
            <person name="McGregor P.A."/>
            <person name="Hong C."/>
            <person name="Park K.H."/>
            <person name="Akmal A."/>
            <person name="Feldman A."/>
            <person name="Lin J.S."/>
            <person name="Chang W.E."/>
            <person name="Higgs B.W."/>
            <person name="Demirev P."/>
            <person name="Lindquist J."/>
            <person name="Liem A."/>
            <person name="Fochler E."/>
            <person name="Read T.D."/>
            <person name="Tapia R."/>
            <person name="Johnson S."/>
            <person name="Bishop-Lilly K.A."/>
            <person name="Detter C."/>
            <person name="Han C."/>
            <person name="Sozhamannan S."/>
            <person name="Rosenzweig C.N."/>
            <person name="Skowronski E.W."/>
        </authorList>
    </citation>
    <scope>NUCLEOTIDE SEQUENCE [LARGE SCALE GENOMIC DNA]</scope>
    <source>
        <strain evidence="1 2">1942</strain>
    </source>
</reference>
<evidence type="ECO:0008006" key="3">
    <source>
        <dbReference type="Google" id="ProtNLM"/>
    </source>
</evidence>
<dbReference type="InterPro" id="IPR019687">
    <property type="entry name" value="DUF2535"/>
</dbReference>
<dbReference type="RefSeq" id="WP_003325710.1">
    <property type="nucleotide sequence ID" value="NC_014639.1"/>
</dbReference>
<protein>
    <recommendedName>
        <fullName evidence="3">DUF2535 family protein</fullName>
    </recommendedName>
</protein>
<dbReference type="Proteomes" id="UP000006867">
    <property type="component" value="Chromosome"/>
</dbReference>
<name>A0ABN3ZAW6_BACA1</name>
<organism evidence="1 2">
    <name type="scientific">Bacillus atrophaeus (strain 1942)</name>
    <dbReference type="NCBI Taxonomy" id="720555"/>
    <lineage>
        <taxon>Bacteria</taxon>
        <taxon>Bacillati</taxon>
        <taxon>Bacillota</taxon>
        <taxon>Bacilli</taxon>
        <taxon>Bacillales</taxon>
        <taxon>Bacillaceae</taxon>
        <taxon>Bacillus</taxon>
    </lineage>
</organism>
<keyword evidence="2" id="KW-1185">Reference proteome</keyword>
<dbReference type="Pfam" id="PF10751">
    <property type="entry name" value="DUF2535"/>
    <property type="match status" value="1"/>
</dbReference>
<dbReference type="EMBL" id="CP002207">
    <property type="protein sequence ID" value="ADP32679.1"/>
    <property type="molecule type" value="Genomic_DNA"/>
</dbReference>
<evidence type="ECO:0000313" key="1">
    <source>
        <dbReference type="EMBL" id="ADP32679.1"/>
    </source>
</evidence>